<name>A0A8S8ZRE8_SORMA</name>
<dbReference type="EMBL" id="NMPR01000075">
    <property type="protein sequence ID" value="KAA8631526.1"/>
    <property type="molecule type" value="Genomic_DNA"/>
</dbReference>
<comment type="function">
    <text evidence="10">Component of the cleavage factor I (CF I) involved in pre-mRNA 3'-end processing.</text>
</comment>
<protein>
    <submittedName>
        <fullName evidence="15">Uncharacterized protein</fullName>
    </submittedName>
</protein>
<keyword evidence="8" id="KW-0862">Zinc</keyword>
<organism evidence="15 16">
    <name type="scientific">Sordaria macrospora</name>
    <dbReference type="NCBI Taxonomy" id="5147"/>
    <lineage>
        <taxon>Eukaryota</taxon>
        <taxon>Fungi</taxon>
        <taxon>Dikarya</taxon>
        <taxon>Ascomycota</taxon>
        <taxon>Pezizomycotina</taxon>
        <taxon>Sordariomycetes</taxon>
        <taxon>Sordariomycetidae</taxon>
        <taxon>Sordariales</taxon>
        <taxon>Sordariaceae</taxon>
        <taxon>Sordaria</taxon>
    </lineage>
</organism>
<evidence type="ECO:0000256" key="2">
    <source>
        <dbReference type="ARBA" id="ARBA00010624"/>
    </source>
</evidence>
<dbReference type="OMA" id="CKQHITL"/>
<dbReference type="SUPFAM" id="SSF56281">
    <property type="entry name" value="Metallo-hydrolase/oxidoreductase"/>
    <property type="match status" value="1"/>
</dbReference>
<evidence type="ECO:0000256" key="6">
    <source>
        <dbReference type="ARBA" id="ARBA00022759"/>
    </source>
</evidence>
<feature type="compositionally biased region" description="Polar residues" evidence="11">
    <location>
        <begin position="745"/>
        <end position="755"/>
    </location>
</feature>
<evidence type="ECO:0000256" key="11">
    <source>
        <dbReference type="SAM" id="MobiDB-lite"/>
    </source>
</evidence>
<dbReference type="PANTHER" id="PTHR11203:SF11">
    <property type="entry name" value="CLEAVAGE AND POLYADENYLATION SPECIFICITY FACTOR SUBUNIT 3"/>
    <property type="match status" value="1"/>
</dbReference>
<feature type="domain" description="Beta-Casp" evidence="13">
    <location>
        <begin position="262"/>
        <end position="397"/>
    </location>
</feature>
<dbReference type="SMART" id="SM01098">
    <property type="entry name" value="CPSF73-100_C"/>
    <property type="match status" value="1"/>
</dbReference>
<keyword evidence="6" id="KW-0255">Endonuclease</keyword>
<dbReference type="InterPro" id="IPR001279">
    <property type="entry name" value="Metallo-B-lactamas"/>
</dbReference>
<dbReference type="Pfam" id="PF11718">
    <property type="entry name" value="CPSF73-100_C"/>
    <property type="match status" value="1"/>
</dbReference>
<dbReference type="GO" id="GO:0004534">
    <property type="term" value="F:5'-3' RNA exonuclease activity"/>
    <property type="evidence" value="ECO:0007669"/>
    <property type="project" value="TreeGrafter"/>
</dbReference>
<feature type="region of interest" description="Disordered" evidence="11">
    <location>
        <begin position="690"/>
        <end position="714"/>
    </location>
</feature>
<dbReference type="GO" id="GO:0006369">
    <property type="term" value="P:termination of RNA polymerase II transcription"/>
    <property type="evidence" value="ECO:0007669"/>
    <property type="project" value="EnsemblFungi"/>
</dbReference>
<dbReference type="GO" id="GO:0004521">
    <property type="term" value="F:RNA endonuclease activity"/>
    <property type="evidence" value="ECO:0007669"/>
    <property type="project" value="EnsemblFungi"/>
</dbReference>
<keyword evidence="4" id="KW-0540">Nuclease</keyword>
<dbReference type="AlphaFoldDB" id="A0A8S8ZRE8"/>
<gene>
    <name evidence="15" type="ORF">SMACR_07216</name>
</gene>
<dbReference type="InterPro" id="IPR050698">
    <property type="entry name" value="MBL"/>
</dbReference>
<keyword evidence="9" id="KW-0539">Nucleus</keyword>
<evidence type="ECO:0000259" key="14">
    <source>
        <dbReference type="SMART" id="SM01098"/>
    </source>
</evidence>
<dbReference type="GO" id="GO:0031126">
    <property type="term" value="P:sno(s)RNA 3'-end processing"/>
    <property type="evidence" value="ECO:0007669"/>
    <property type="project" value="EnsemblFungi"/>
</dbReference>
<dbReference type="GO" id="GO:0046872">
    <property type="term" value="F:metal ion binding"/>
    <property type="evidence" value="ECO:0007669"/>
    <property type="project" value="UniProtKB-KW"/>
</dbReference>
<evidence type="ECO:0000256" key="9">
    <source>
        <dbReference type="ARBA" id="ARBA00023242"/>
    </source>
</evidence>
<evidence type="ECO:0000256" key="10">
    <source>
        <dbReference type="ARBA" id="ARBA00024826"/>
    </source>
</evidence>
<dbReference type="GO" id="GO:0006397">
    <property type="term" value="P:mRNA processing"/>
    <property type="evidence" value="ECO:0007669"/>
    <property type="project" value="UniProtKB-KW"/>
</dbReference>
<evidence type="ECO:0000256" key="4">
    <source>
        <dbReference type="ARBA" id="ARBA00022722"/>
    </source>
</evidence>
<dbReference type="FunFam" id="3.60.15.10:FF:000001">
    <property type="entry name" value="Cleavage and polyadenylation specificity factor"/>
    <property type="match status" value="1"/>
</dbReference>
<evidence type="ECO:0000313" key="15">
    <source>
        <dbReference type="EMBL" id="KAA8631526.1"/>
    </source>
</evidence>
<comment type="similarity">
    <text evidence="2">Belongs to the metallo-beta-lactamase superfamily. RNA-metabolizing metallo-beta-lactamase-like family. CPSF2/YSH1 subfamily.</text>
</comment>
<sequence length="857" mass="94513">MASKRKASAMATEPEEPVDPADELMFLNLGGGNEVGRSCHIIQYKGKTVMLDAGQHPAYDGLAALPFFDDFDLSTVDVLLISHFHIDHAASLPYVLAKTNFRGRVFMTHATKAIYKWLIQDSVRVGNTSSNPTSSLVYTEEDHLKTFPMIEAIDYNTTHTISSIRITPYPAGHVLGAAMFLIEIAGLKIFFTGDYSREEDRHLISAEVPKGVKIDVLITESTYGIASHIPRVEREQALMKSITGILNRGGRVLMPVFALGRAQELLLILDEYWGKHAEFQKYPIYYASNLARKCMLVYQTYVGSMNDNIKRLFRERLAESESSGDGAGKGGPWDFKFIRSLKSIDRFEDVGGCVMLASPGMLQNGVSRELLERWAPSEKNGVIITGYSVEGTMAKHIMQEPDTIQAVMSRNIAGARRGPGGGGDAEKVMIPRRCTVQEFSFAAHVDGVENREFIEEVAAPVVILVHGEVHNMMRLKSKLLSLNANKEHKVKVFSPKNCEELRIPFKTDKVAKVVGKLAAIPPALKEAKNSHDGPLPSSEPQLITGVLVQNDFKMSLMAPEDLKEYAGLTTTTIACKQRLRLSAAGIDLIKWGLESTFGGIEELPNEVKAKRELVNVKSENGGDTKMEEADEELPHGDDVVAAYLVMGCITVRYRASGEVELEWEGNMLNDGIADSVMAVLLGIESSPAAVKRSASKNPHSHSLPPKNPHAHLSPTDRLDRLLMFLEAQFGADHVSPIADPKLPTPSEQDQNQKAITASAKSSPKSDADASMDVSEDEAETETETKAEKELNARKEKELQRLHKMGIPVPGVQIKLDEKMEAKVWLENLEVESANKIFRERVRAVVERAVEVVAPLWG</sequence>
<keyword evidence="7" id="KW-0378">Hydrolase</keyword>
<keyword evidence="5" id="KW-0479">Metal-binding</keyword>
<evidence type="ECO:0000256" key="7">
    <source>
        <dbReference type="ARBA" id="ARBA00022801"/>
    </source>
</evidence>
<dbReference type="Pfam" id="PF10996">
    <property type="entry name" value="Beta-Casp"/>
    <property type="match status" value="1"/>
</dbReference>
<reference evidence="15 16" key="1">
    <citation type="submission" date="2017-07" db="EMBL/GenBank/DDBJ databases">
        <title>Genome sequence of the Sordaria macrospora wild type strain R19027.</title>
        <authorList>
            <person name="Nowrousian M."/>
            <person name="Teichert I."/>
            <person name="Kueck U."/>
        </authorList>
    </citation>
    <scope>NUCLEOTIDE SEQUENCE [LARGE SCALE GENOMIC DNA]</scope>
    <source>
        <strain evidence="15 16">R19027</strain>
        <tissue evidence="15">Mycelium</tissue>
    </source>
</reference>
<dbReference type="Gene3D" id="3.60.15.10">
    <property type="entry name" value="Ribonuclease Z/Hydroxyacylglutathione hydrolase-like"/>
    <property type="match status" value="1"/>
</dbReference>
<evidence type="ECO:0000256" key="3">
    <source>
        <dbReference type="ARBA" id="ARBA00022664"/>
    </source>
</evidence>
<accession>A0A8S8ZRE8</accession>
<comment type="subcellular location">
    <subcellularLocation>
        <location evidence="1">Nucleus</location>
    </subcellularLocation>
</comment>
<dbReference type="SMART" id="SM00849">
    <property type="entry name" value="Lactamase_B"/>
    <property type="match status" value="1"/>
</dbReference>
<dbReference type="GO" id="GO:0034247">
    <property type="term" value="P:snoRNA splicing"/>
    <property type="evidence" value="ECO:0007669"/>
    <property type="project" value="EnsemblFungi"/>
</dbReference>
<dbReference type="InterPro" id="IPR036866">
    <property type="entry name" value="RibonucZ/Hydroxyglut_hydro"/>
</dbReference>
<dbReference type="InterPro" id="IPR021718">
    <property type="entry name" value="CPSF73-100_C"/>
</dbReference>
<dbReference type="InterPro" id="IPR011108">
    <property type="entry name" value="RMMBL"/>
</dbReference>
<dbReference type="Gene3D" id="3.40.50.10890">
    <property type="match status" value="1"/>
</dbReference>
<feature type="compositionally biased region" description="Low complexity" evidence="11">
    <location>
        <begin position="757"/>
        <end position="770"/>
    </location>
</feature>
<proteinExistence type="inferred from homology"/>
<dbReference type="Pfam" id="PF00753">
    <property type="entry name" value="Lactamase_B"/>
    <property type="match status" value="1"/>
</dbReference>
<evidence type="ECO:0000259" key="12">
    <source>
        <dbReference type="SMART" id="SM00849"/>
    </source>
</evidence>
<evidence type="ECO:0000313" key="16">
    <source>
        <dbReference type="Proteomes" id="UP000433876"/>
    </source>
</evidence>
<dbReference type="InterPro" id="IPR022712">
    <property type="entry name" value="Beta_Casp"/>
</dbReference>
<dbReference type="CDD" id="cd16292">
    <property type="entry name" value="CPSF3-like_MBL-fold"/>
    <property type="match status" value="1"/>
</dbReference>
<keyword evidence="3" id="KW-0507">mRNA processing</keyword>
<evidence type="ECO:0000256" key="1">
    <source>
        <dbReference type="ARBA" id="ARBA00004123"/>
    </source>
</evidence>
<dbReference type="VEuPathDB" id="FungiDB:SMAC_07216"/>
<feature type="region of interest" description="Disordered" evidence="11">
    <location>
        <begin position="735"/>
        <end position="790"/>
    </location>
</feature>
<feature type="domain" description="Pre-mRNA 3'-end-processing endonuclease polyadenylation factor C-term" evidence="14">
    <location>
        <begin position="539"/>
        <end position="808"/>
    </location>
</feature>
<dbReference type="FunFam" id="3.40.50.10890:FF:000004">
    <property type="entry name" value="Cleavage and polyadenylation specifity factor"/>
    <property type="match status" value="1"/>
</dbReference>
<comment type="caution">
    <text evidence="15">The sequence shown here is derived from an EMBL/GenBank/DDBJ whole genome shotgun (WGS) entry which is preliminary data.</text>
</comment>
<dbReference type="SMART" id="SM01027">
    <property type="entry name" value="Beta-Casp"/>
    <property type="match status" value="1"/>
</dbReference>
<dbReference type="PANTHER" id="PTHR11203">
    <property type="entry name" value="CLEAVAGE AND POLYADENYLATION SPECIFICITY FACTOR FAMILY MEMBER"/>
    <property type="match status" value="1"/>
</dbReference>
<feature type="domain" description="Metallo-beta-lactamase" evidence="12">
    <location>
        <begin position="36"/>
        <end position="245"/>
    </location>
</feature>
<dbReference type="Pfam" id="PF07521">
    <property type="entry name" value="RMMBL"/>
    <property type="match status" value="1"/>
</dbReference>
<dbReference type="Proteomes" id="UP000433876">
    <property type="component" value="Unassembled WGS sequence"/>
</dbReference>
<evidence type="ECO:0000259" key="13">
    <source>
        <dbReference type="SMART" id="SM01027"/>
    </source>
</evidence>
<evidence type="ECO:0000256" key="5">
    <source>
        <dbReference type="ARBA" id="ARBA00022723"/>
    </source>
</evidence>
<dbReference type="GO" id="GO:0003723">
    <property type="term" value="F:RNA binding"/>
    <property type="evidence" value="ECO:0007669"/>
    <property type="project" value="TreeGrafter"/>
</dbReference>
<evidence type="ECO:0000256" key="8">
    <source>
        <dbReference type="ARBA" id="ARBA00022833"/>
    </source>
</evidence>
<dbReference type="GO" id="GO:0005847">
    <property type="term" value="C:mRNA cleavage and polyadenylation specificity factor complex"/>
    <property type="evidence" value="ECO:0007669"/>
    <property type="project" value="EnsemblFungi"/>
</dbReference>